<proteinExistence type="predicted"/>
<gene>
    <name evidence="2" type="ORF">EDS130_LOCUS38852</name>
    <name evidence="1" type="ORF">XAT740_LOCUS19909</name>
</gene>
<name>A0A814RA62_ADIRI</name>
<dbReference type="Proteomes" id="UP000663828">
    <property type="component" value="Unassembled WGS sequence"/>
</dbReference>
<reference evidence="1" key="1">
    <citation type="submission" date="2021-02" db="EMBL/GenBank/DDBJ databases">
        <authorList>
            <person name="Nowell W R."/>
        </authorList>
    </citation>
    <scope>NUCLEOTIDE SEQUENCE</scope>
</reference>
<dbReference type="AlphaFoldDB" id="A0A814RA62"/>
<dbReference type="EMBL" id="CAJNOR010001372">
    <property type="protein sequence ID" value="CAF1131153.1"/>
    <property type="molecule type" value="Genomic_DNA"/>
</dbReference>
<protein>
    <submittedName>
        <fullName evidence="1">Uncharacterized protein</fullName>
    </submittedName>
</protein>
<organism evidence="1 3">
    <name type="scientific">Adineta ricciae</name>
    <name type="common">Rotifer</name>
    <dbReference type="NCBI Taxonomy" id="249248"/>
    <lineage>
        <taxon>Eukaryota</taxon>
        <taxon>Metazoa</taxon>
        <taxon>Spiralia</taxon>
        <taxon>Gnathifera</taxon>
        <taxon>Rotifera</taxon>
        <taxon>Eurotatoria</taxon>
        <taxon>Bdelloidea</taxon>
        <taxon>Adinetida</taxon>
        <taxon>Adinetidae</taxon>
        <taxon>Adineta</taxon>
    </lineage>
</organism>
<dbReference type="EMBL" id="CAJNOJ010000417">
    <property type="protein sequence ID" value="CAF1440742.1"/>
    <property type="molecule type" value="Genomic_DNA"/>
</dbReference>
<comment type="caution">
    <text evidence="1">The sequence shown here is derived from an EMBL/GenBank/DDBJ whole genome shotgun (WGS) entry which is preliminary data.</text>
</comment>
<accession>A0A814RA62</accession>
<keyword evidence="3" id="KW-1185">Reference proteome</keyword>
<dbReference type="Proteomes" id="UP000663852">
    <property type="component" value="Unassembled WGS sequence"/>
</dbReference>
<sequence length="250" mass="28272">MKYQRVLYTNKFSAELKSKLRIVSYEKRRSLKGNVYYVSFASDADITYAGRICKRLRNVTMKPFQSRSADEIQYQCRSKRCDEKKTHVSAATIITSTPGTNCHTVICSPKQINNQVVELPPDVSNIKLYNVQSCIDAMKTAQRVANDVYQLFKNGMDYDVVLDRLLQAHATASYLKAATSIKIKDVLSAGVTLSWPNVADDINEFRLAVSHERSFIMKMASAQHILSKINNESSITLSSKLVYQLTKLSH</sequence>
<dbReference type="OrthoDB" id="10023098at2759"/>
<evidence type="ECO:0000313" key="2">
    <source>
        <dbReference type="EMBL" id="CAF1440742.1"/>
    </source>
</evidence>
<evidence type="ECO:0000313" key="1">
    <source>
        <dbReference type="EMBL" id="CAF1131153.1"/>
    </source>
</evidence>
<evidence type="ECO:0000313" key="3">
    <source>
        <dbReference type="Proteomes" id="UP000663828"/>
    </source>
</evidence>